<reference evidence="1 2" key="1">
    <citation type="submission" date="2017-09" db="EMBL/GenBank/DDBJ databases">
        <authorList>
            <person name="Ehlers B."/>
            <person name="Leendertz F.H."/>
        </authorList>
    </citation>
    <scope>NUCLEOTIDE SEQUENCE [LARGE SCALE GENOMIC DNA]</scope>
    <source>
        <strain evidence="1 2">USBA 140</strain>
    </source>
</reference>
<sequence length="137" mass="15536">MDQSYPFTVGLDFPYEDEIRFRLYHRIWTSDAFFTVDEIGDAVAEIDAKLDDLEIPAEERAKTVRDILDAGTRSMPFDGYQIRVYSRLVTWLAAHEGLVGTLSPNGFNGVDYRRRPATNGGCLSRVRLPRFSGPCGR</sequence>
<evidence type="ECO:0000313" key="1">
    <source>
        <dbReference type="EMBL" id="SOD96545.1"/>
    </source>
</evidence>
<organism evidence="1 2">
    <name type="scientific">Caenispirillum bisanense</name>
    <dbReference type="NCBI Taxonomy" id="414052"/>
    <lineage>
        <taxon>Bacteria</taxon>
        <taxon>Pseudomonadati</taxon>
        <taxon>Pseudomonadota</taxon>
        <taxon>Alphaproteobacteria</taxon>
        <taxon>Rhodospirillales</taxon>
        <taxon>Novispirillaceae</taxon>
        <taxon>Caenispirillum</taxon>
    </lineage>
</organism>
<name>A0A286GLX3_9PROT</name>
<dbReference type="AlphaFoldDB" id="A0A286GLX3"/>
<dbReference type="Proteomes" id="UP000219621">
    <property type="component" value="Unassembled WGS sequence"/>
</dbReference>
<accession>A0A286GLX3</accession>
<dbReference type="EMBL" id="OCNJ01000005">
    <property type="protein sequence ID" value="SOD96545.1"/>
    <property type="molecule type" value="Genomic_DNA"/>
</dbReference>
<gene>
    <name evidence="1" type="ORF">SAMN05421508_105406</name>
</gene>
<dbReference type="RefSeq" id="WP_097279764.1">
    <property type="nucleotide sequence ID" value="NZ_OCNJ01000005.1"/>
</dbReference>
<evidence type="ECO:0000313" key="2">
    <source>
        <dbReference type="Proteomes" id="UP000219621"/>
    </source>
</evidence>
<keyword evidence="2" id="KW-1185">Reference proteome</keyword>
<proteinExistence type="predicted"/>
<protein>
    <submittedName>
        <fullName evidence="1">Uncharacterized protein</fullName>
    </submittedName>
</protein>